<protein>
    <submittedName>
        <fullName evidence="2">Uncharacterized protein</fullName>
    </submittedName>
</protein>
<sequence>MGINNGSLFQPYYQNVNNKGVKDLQVKRCLSALCFLFVMMGFIAVPTNGAYAEKEYTIKTFDYVTVDGKDVDSSVQMNSISNKDIQVTMVLPKQNKEGAWLAYGFTSREALNAFIEKDKQRLQNKVTMMGSGACCTDFYEYKNKGGQYIYWRDGFKNLPSSWNDRISSLSTASPSSSYSTTLWEHTSSQGYGKGVSFRHSDWYGKTANMASDWDNKASAIEIK</sequence>
<dbReference type="AlphaFoldDB" id="A0AAE5P3Q3"/>
<dbReference type="Gene3D" id="2.60.20.10">
    <property type="entry name" value="Crystallins"/>
    <property type="match status" value="1"/>
</dbReference>
<comment type="caution">
    <text evidence="2">The sequence shown here is derived from an EMBL/GenBank/DDBJ whole genome shotgun (WGS) entry which is preliminary data.</text>
</comment>
<proteinExistence type="predicted"/>
<evidence type="ECO:0000313" key="3">
    <source>
        <dbReference type="Proteomes" id="UP000220341"/>
    </source>
</evidence>
<keyword evidence="1" id="KW-0812">Transmembrane</keyword>
<keyword evidence="1" id="KW-0472">Membrane</keyword>
<reference evidence="2 3" key="1">
    <citation type="submission" date="2017-09" db="EMBL/GenBank/DDBJ databases">
        <title>Large-scale bioinformatics analysis of Bacillus genomes uncovers conserved roles of natural products in bacterial physiology.</title>
        <authorList>
            <consortium name="Agbiome Team Llc"/>
            <person name="Bleich R.M."/>
            <person name="Kirk G.J."/>
            <person name="Santa Maria K.C."/>
            <person name="Allen S.E."/>
            <person name="Farag S."/>
            <person name="Shank E.A."/>
            <person name="Bowers A."/>
        </authorList>
    </citation>
    <scope>NUCLEOTIDE SEQUENCE [LARGE SCALE GENOMIC DNA]</scope>
    <source>
        <strain evidence="2 3">AFS003013</strain>
    </source>
</reference>
<dbReference type="Proteomes" id="UP000220341">
    <property type="component" value="Unassembled WGS sequence"/>
</dbReference>
<evidence type="ECO:0000313" key="2">
    <source>
        <dbReference type="EMBL" id="PES33069.1"/>
    </source>
</evidence>
<evidence type="ECO:0000256" key="1">
    <source>
        <dbReference type="SAM" id="Phobius"/>
    </source>
</evidence>
<accession>A0AAE5P3Q3</accession>
<name>A0AAE5P3Q3_PRIMG</name>
<feature type="transmembrane region" description="Helical" evidence="1">
    <location>
        <begin position="29"/>
        <end position="51"/>
    </location>
</feature>
<dbReference type="EMBL" id="NTYW01000038">
    <property type="protein sequence ID" value="PES33069.1"/>
    <property type="molecule type" value="Genomic_DNA"/>
</dbReference>
<keyword evidence="1" id="KW-1133">Transmembrane helix</keyword>
<organism evidence="2 3">
    <name type="scientific">Priestia megaterium</name>
    <name type="common">Bacillus megaterium</name>
    <dbReference type="NCBI Taxonomy" id="1404"/>
    <lineage>
        <taxon>Bacteria</taxon>
        <taxon>Bacillati</taxon>
        <taxon>Bacillota</taxon>
        <taxon>Bacilli</taxon>
        <taxon>Bacillales</taxon>
        <taxon>Bacillaceae</taxon>
        <taxon>Priestia</taxon>
    </lineage>
</organism>
<gene>
    <name evidence="2" type="ORF">CN497_21815</name>
</gene>